<gene>
    <name evidence="2" type="primary">rbfA</name>
    <name evidence="3" type="ORF">CAY53_09610</name>
</gene>
<accession>A0A2L1GPT5</accession>
<dbReference type="KEGG" id="deo:CAY53_09610"/>
<dbReference type="Pfam" id="PF02033">
    <property type="entry name" value="RBFA"/>
    <property type="match status" value="1"/>
</dbReference>
<dbReference type="PANTHER" id="PTHR33515">
    <property type="entry name" value="RIBOSOME-BINDING FACTOR A, CHLOROPLASTIC-RELATED"/>
    <property type="match status" value="1"/>
</dbReference>
<sequence>MDFDFKLPELARPESKRPRRVAEAVKNELNLLLRRSVSDPRLAGAVLSRVEVSADLKTAKLFVRAERPEERERVMAGAKKARGFFRSHLASVLNLRHTPEILLAYDDVAEEAERVELLLSALERERRTRE</sequence>
<dbReference type="OrthoDB" id="307788at2"/>
<dbReference type="SUPFAM" id="SSF89919">
    <property type="entry name" value="Ribosome-binding factor A, RbfA"/>
    <property type="match status" value="1"/>
</dbReference>
<dbReference type="InterPro" id="IPR023799">
    <property type="entry name" value="RbfA_dom_sf"/>
</dbReference>
<keyword evidence="2" id="KW-0963">Cytoplasm</keyword>
<dbReference type="InterPro" id="IPR015946">
    <property type="entry name" value="KH_dom-like_a/b"/>
</dbReference>
<reference evidence="3 4" key="1">
    <citation type="journal article" date="2018" name="MBio">
        <title>Insights into the evolution of host association through the isolation and characterization of a novel human periodontal pathobiont, Desulfobulbus oralis.</title>
        <authorList>
            <person name="Cross K.L."/>
            <person name="Chirania P."/>
            <person name="Xiong W."/>
            <person name="Beall C.J."/>
            <person name="Elkins J.G."/>
            <person name="Giannone R.J."/>
            <person name="Griffen A.L."/>
            <person name="Guss A.M."/>
            <person name="Hettich R.L."/>
            <person name="Joshi S.S."/>
            <person name="Mokrzan E.M."/>
            <person name="Martin R.K."/>
            <person name="Zhulin I.B."/>
            <person name="Leys E.J."/>
            <person name="Podar M."/>
        </authorList>
    </citation>
    <scope>NUCLEOTIDE SEQUENCE [LARGE SCALE GENOMIC DNA]</scope>
    <source>
        <strain evidence="3 4">ORNL</strain>
    </source>
</reference>
<dbReference type="AlphaFoldDB" id="A0A2L1GPT5"/>
<dbReference type="GO" id="GO:0005829">
    <property type="term" value="C:cytosol"/>
    <property type="evidence" value="ECO:0007669"/>
    <property type="project" value="TreeGrafter"/>
</dbReference>
<comment type="subcellular location">
    <subcellularLocation>
        <location evidence="2">Cytoplasm</location>
    </subcellularLocation>
</comment>
<dbReference type="GO" id="GO:0030490">
    <property type="term" value="P:maturation of SSU-rRNA"/>
    <property type="evidence" value="ECO:0007669"/>
    <property type="project" value="UniProtKB-UniRule"/>
</dbReference>
<dbReference type="NCBIfam" id="TIGR00082">
    <property type="entry name" value="rbfA"/>
    <property type="match status" value="1"/>
</dbReference>
<organism evidence="3 4">
    <name type="scientific">Desulfobulbus oralis</name>
    <dbReference type="NCBI Taxonomy" id="1986146"/>
    <lineage>
        <taxon>Bacteria</taxon>
        <taxon>Pseudomonadati</taxon>
        <taxon>Thermodesulfobacteriota</taxon>
        <taxon>Desulfobulbia</taxon>
        <taxon>Desulfobulbales</taxon>
        <taxon>Desulfobulbaceae</taxon>
        <taxon>Desulfobulbus</taxon>
    </lineage>
</organism>
<proteinExistence type="inferred from homology"/>
<protein>
    <recommendedName>
        <fullName evidence="2">Ribosome-binding factor A</fullName>
    </recommendedName>
</protein>
<dbReference type="HAMAP" id="MF_00003">
    <property type="entry name" value="RbfA"/>
    <property type="match status" value="1"/>
</dbReference>
<dbReference type="EMBL" id="CP021255">
    <property type="protein sequence ID" value="AVD71692.1"/>
    <property type="molecule type" value="Genomic_DNA"/>
</dbReference>
<dbReference type="Gene3D" id="3.30.300.20">
    <property type="match status" value="1"/>
</dbReference>
<comment type="similarity">
    <text evidence="2">Belongs to the RbfA family.</text>
</comment>
<name>A0A2L1GPT5_9BACT</name>
<dbReference type="Proteomes" id="UP000239867">
    <property type="component" value="Chromosome"/>
</dbReference>
<dbReference type="RefSeq" id="WP_104936931.1">
    <property type="nucleotide sequence ID" value="NZ_CP021255.1"/>
</dbReference>
<keyword evidence="1 2" id="KW-0690">Ribosome biogenesis</keyword>
<dbReference type="InterPro" id="IPR000238">
    <property type="entry name" value="RbfA"/>
</dbReference>
<evidence type="ECO:0000313" key="4">
    <source>
        <dbReference type="Proteomes" id="UP000239867"/>
    </source>
</evidence>
<keyword evidence="4" id="KW-1185">Reference proteome</keyword>
<comment type="subunit">
    <text evidence="2">Monomer. Binds 30S ribosomal subunits, but not 50S ribosomal subunits or 70S ribosomes.</text>
</comment>
<evidence type="ECO:0000313" key="3">
    <source>
        <dbReference type="EMBL" id="AVD71692.1"/>
    </source>
</evidence>
<evidence type="ECO:0000256" key="1">
    <source>
        <dbReference type="ARBA" id="ARBA00022517"/>
    </source>
</evidence>
<dbReference type="GO" id="GO:0043024">
    <property type="term" value="F:ribosomal small subunit binding"/>
    <property type="evidence" value="ECO:0007669"/>
    <property type="project" value="TreeGrafter"/>
</dbReference>
<comment type="function">
    <text evidence="2">One of several proteins that assist in the late maturation steps of the functional core of the 30S ribosomal subunit. Associates with free 30S ribosomal subunits (but not with 30S subunits that are part of 70S ribosomes or polysomes). Required for efficient processing of 16S rRNA. May interact with the 5'-terminal helix region of 16S rRNA.</text>
</comment>
<evidence type="ECO:0000256" key="2">
    <source>
        <dbReference type="HAMAP-Rule" id="MF_00003"/>
    </source>
</evidence>
<dbReference type="PANTHER" id="PTHR33515:SF1">
    <property type="entry name" value="RIBOSOME-BINDING FACTOR A, CHLOROPLASTIC-RELATED"/>
    <property type="match status" value="1"/>
</dbReference>